<dbReference type="Proteomes" id="UP000805193">
    <property type="component" value="Unassembled WGS sequence"/>
</dbReference>
<name>A0AC60Q9B8_IXOPE</name>
<evidence type="ECO:0000313" key="2">
    <source>
        <dbReference type="Proteomes" id="UP000805193"/>
    </source>
</evidence>
<keyword evidence="2" id="KW-1185">Reference proteome</keyword>
<accession>A0AC60Q9B8</accession>
<evidence type="ECO:0000313" key="1">
    <source>
        <dbReference type="EMBL" id="KAG0429744.1"/>
    </source>
</evidence>
<sequence>MVELEKRSEDMLQQSTTVMVNRQALLRAAQTLNVDLACVGMGLLHSVTGVALLDLADVYNTDVKYVAQLATTRGVGILVGSFLGGRLYDQYNTQVLSVIMMLLASLSVLLTPLCVHIWYAHGASVLAGVSSGAMDTGANIWLINLWPSNCGPALQIYHFAFGVGAFIAPFITKPFLSTTNASALFSANTTLQNSTNFHGGIDAILLNSDGTVFDALNDTNATSFAPSQLRYAFGIVSGFNALVALLMFLVFLVDKSDSKPPVPSAGGDAGCRNNGGWFPTALLLLLGAYILVYLGLECSYVQMLPTFAVQSTLHLDKSQAAYLTSLFFLTFTVARAASAFWAMVATPFTILLTCQCCLLATFGALVFFGSSSSMILWCLTGAAGVSLAAVFATAVSWSVKYLVMTNQMMSVITVAASFETMISPVVMGLFIGGDAMVLILVQRGENAVKSNHVVQISYDDDLMCITGVVQASMRNKSYAVEGAVLVLERPPRAVPVAHVRDAEVAVDEGTALARLGAVQYLDARTTRTTLPESLRSAEALKQGSVIRGQPFKKP</sequence>
<comment type="caution">
    <text evidence="1">The sequence shown here is derived from an EMBL/GenBank/DDBJ whole genome shotgun (WGS) entry which is preliminary data.</text>
</comment>
<gene>
    <name evidence="1" type="ORF">HPB47_023349</name>
</gene>
<dbReference type="EMBL" id="JABSTQ010009385">
    <property type="protein sequence ID" value="KAG0429744.1"/>
    <property type="molecule type" value="Genomic_DNA"/>
</dbReference>
<organism evidence="1 2">
    <name type="scientific">Ixodes persulcatus</name>
    <name type="common">Taiga tick</name>
    <dbReference type="NCBI Taxonomy" id="34615"/>
    <lineage>
        <taxon>Eukaryota</taxon>
        <taxon>Metazoa</taxon>
        <taxon>Ecdysozoa</taxon>
        <taxon>Arthropoda</taxon>
        <taxon>Chelicerata</taxon>
        <taxon>Arachnida</taxon>
        <taxon>Acari</taxon>
        <taxon>Parasitiformes</taxon>
        <taxon>Ixodida</taxon>
        <taxon>Ixodoidea</taxon>
        <taxon>Ixodidae</taxon>
        <taxon>Ixodinae</taxon>
        <taxon>Ixodes</taxon>
    </lineage>
</organism>
<protein>
    <submittedName>
        <fullName evidence="1">Uncharacterized protein</fullName>
    </submittedName>
</protein>
<reference evidence="1 2" key="1">
    <citation type="journal article" date="2020" name="Cell">
        <title>Large-Scale Comparative Analyses of Tick Genomes Elucidate Their Genetic Diversity and Vector Capacities.</title>
        <authorList>
            <consortium name="Tick Genome and Microbiome Consortium (TIGMIC)"/>
            <person name="Jia N."/>
            <person name="Wang J."/>
            <person name="Shi W."/>
            <person name="Du L."/>
            <person name="Sun Y."/>
            <person name="Zhan W."/>
            <person name="Jiang J.F."/>
            <person name="Wang Q."/>
            <person name="Zhang B."/>
            <person name="Ji P."/>
            <person name="Bell-Sakyi L."/>
            <person name="Cui X.M."/>
            <person name="Yuan T.T."/>
            <person name="Jiang B.G."/>
            <person name="Yang W.F."/>
            <person name="Lam T.T."/>
            <person name="Chang Q.C."/>
            <person name="Ding S.J."/>
            <person name="Wang X.J."/>
            <person name="Zhu J.G."/>
            <person name="Ruan X.D."/>
            <person name="Zhao L."/>
            <person name="Wei J.T."/>
            <person name="Ye R.Z."/>
            <person name="Que T.C."/>
            <person name="Du C.H."/>
            <person name="Zhou Y.H."/>
            <person name="Cheng J.X."/>
            <person name="Dai P.F."/>
            <person name="Guo W.B."/>
            <person name="Han X.H."/>
            <person name="Huang E.J."/>
            <person name="Li L.F."/>
            <person name="Wei W."/>
            <person name="Gao Y.C."/>
            <person name="Liu J.Z."/>
            <person name="Shao H.Z."/>
            <person name="Wang X."/>
            <person name="Wang C.C."/>
            <person name="Yang T.C."/>
            <person name="Huo Q.B."/>
            <person name="Li W."/>
            <person name="Chen H.Y."/>
            <person name="Chen S.E."/>
            <person name="Zhou L.G."/>
            <person name="Ni X.B."/>
            <person name="Tian J.H."/>
            <person name="Sheng Y."/>
            <person name="Liu T."/>
            <person name="Pan Y.S."/>
            <person name="Xia L.Y."/>
            <person name="Li J."/>
            <person name="Zhao F."/>
            <person name="Cao W.C."/>
        </authorList>
    </citation>
    <scope>NUCLEOTIDE SEQUENCE [LARGE SCALE GENOMIC DNA]</scope>
    <source>
        <strain evidence="1">Iper-2018</strain>
    </source>
</reference>
<proteinExistence type="predicted"/>